<protein>
    <submittedName>
        <fullName evidence="1">Uncharacterized protein</fullName>
    </submittedName>
</protein>
<evidence type="ECO:0000313" key="2">
    <source>
        <dbReference type="Proteomes" id="UP001208054"/>
    </source>
</evidence>
<organism evidence="1 2">
    <name type="scientific">Stenotrophomonas riyadhensis</name>
    <dbReference type="NCBI Taxonomy" id="2859893"/>
    <lineage>
        <taxon>Bacteria</taxon>
        <taxon>Pseudomonadati</taxon>
        <taxon>Pseudomonadota</taxon>
        <taxon>Gammaproteobacteria</taxon>
        <taxon>Lysobacterales</taxon>
        <taxon>Lysobacteraceae</taxon>
        <taxon>Stenotrophomonas</taxon>
    </lineage>
</organism>
<proteinExistence type="predicted"/>
<name>A0ABT2XGZ7_9GAMM</name>
<gene>
    <name evidence="1" type="ORF">KYJ44_12855</name>
</gene>
<evidence type="ECO:0000313" key="1">
    <source>
        <dbReference type="EMBL" id="MCV0325212.1"/>
    </source>
</evidence>
<accession>A0ABT2XGZ7</accession>
<comment type="caution">
    <text evidence="1">The sequence shown here is derived from an EMBL/GenBank/DDBJ whole genome shotgun (WGS) entry which is preliminary data.</text>
</comment>
<dbReference type="Proteomes" id="UP001208054">
    <property type="component" value="Unassembled WGS sequence"/>
</dbReference>
<dbReference type="EMBL" id="JAHWBK010000008">
    <property type="protein sequence ID" value="MCV0325212.1"/>
    <property type="molecule type" value="Genomic_DNA"/>
</dbReference>
<reference evidence="1 2" key="1">
    <citation type="submission" date="2021-07" db="EMBL/GenBank/DDBJ databases">
        <title>Clinical implication of Pseudomonas aeruginosa: further insight on the antimicrobial resistance.</title>
        <authorList>
            <person name="Macori G."/>
            <person name="Fanning S."/>
            <person name="Alqahtani A."/>
        </authorList>
    </citation>
    <scope>NUCLEOTIDE SEQUENCE [LARGE SCALE GENOMIC DNA]</scope>
    <source>
        <strain evidence="1 2">CFS3442</strain>
    </source>
</reference>
<dbReference type="RefSeq" id="WP_197611378.1">
    <property type="nucleotide sequence ID" value="NZ_JAHWBK010000008.1"/>
</dbReference>
<sequence length="146" mass="16339">MASDNQHVWVSARHGTACQRQGHGQWAKKVLAEVSATQYAQLDEFVSALSNRDIDTLMMNFNLSAPVISEIFEALLVYFSPSAKLSAPPLASQYEEFPLIVAYESTAGDISAEFFVLENDEPSEAMLHVVFFRRRPNELCYGFINS</sequence>
<keyword evidence="2" id="KW-1185">Reference proteome</keyword>